<keyword evidence="5" id="KW-0378">Hydrolase</keyword>
<evidence type="ECO:0000313" key="12">
    <source>
        <dbReference type="Proteomes" id="UP000199280"/>
    </source>
</evidence>
<dbReference type="GO" id="GO:0016787">
    <property type="term" value="F:hydrolase activity"/>
    <property type="evidence" value="ECO:0007669"/>
    <property type="project" value="UniProtKB-KW"/>
</dbReference>
<keyword evidence="12" id="KW-1185">Reference proteome</keyword>
<dbReference type="PANTHER" id="PTHR34873:SF3">
    <property type="entry name" value="ADDICTION MODULE TOXIN, HICA FAMILY"/>
    <property type="match status" value="1"/>
</dbReference>
<evidence type="ECO:0000256" key="3">
    <source>
        <dbReference type="ARBA" id="ARBA00022722"/>
    </source>
</evidence>
<evidence type="ECO:0000256" key="7">
    <source>
        <dbReference type="ARBA" id="ARBA00023016"/>
    </source>
</evidence>
<evidence type="ECO:0000256" key="1">
    <source>
        <dbReference type="ARBA" id="ARBA00006620"/>
    </source>
</evidence>
<keyword evidence="6" id="KW-0694">RNA-binding</keyword>
<comment type="similarity">
    <text evidence="1">Belongs to the HicA mRNA interferase family.</text>
</comment>
<gene>
    <name evidence="10" type="ORF">SAMN05216375_10390</name>
    <name evidence="9" type="ORF">TR210_959</name>
</gene>
<dbReference type="GO" id="GO:0003729">
    <property type="term" value="F:mRNA binding"/>
    <property type="evidence" value="ECO:0007669"/>
    <property type="project" value="InterPro"/>
</dbReference>
<dbReference type="PANTHER" id="PTHR34873">
    <property type="entry name" value="SSR1766 PROTEIN"/>
    <property type="match status" value="1"/>
</dbReference>
<keyword evidence="4" id="KW-0255">Endonuclease</keyword>
<protein>
    <submittedName>
        <fullName evidence="10">Predicted RNA binding protein YcfA, dsRBD-like fold, HicA-like mRNA interferase family</fullName>
    </submittedName>
</protein>
<evidence type="ECO:0000313" key="10">
    <source>
        <dbReference type="EMBL" id="SEI74894.1"/>
    </source>
</evidence>
<dbReference type="STRING" id="640938.TR210_959"/>
<dbReference type="InterPro" id="IPR012933">
    <property type="entry name" value="HicA_mRNA_interferase"/>
</dbReference>
<dbReference type="GO" id="GO:0004519">
    <property type="term" value="F:endonuclease activity"/>
    <property type="evidence" value="ECO:0007669"/>
    <property type="project" value="UniProtKB-KW"/>
</dbReference>
<reference evidence="10 12" key="2">
    <citation type="submission" date="2016-10" db="EMBL/GenBank/DDBJ databases">
        <authorList>
            <person name="Varghese N."/>
            <person name="Submissions S."/>
        </authorList>
    </citation>
    <scope>NUCLEOTIDE SEQUENCE [LARGE SCALE GENOMIC DNA]</scope>
    <source>
        <strain evidence="10 12">DSM 22150</strain>
    </source>
</reference>
<organism evidence="9 11">
    <name type="scientific">Trichococcus ilyis</name>
    <dbReference type="NCBI Taxonomy" id="640938"/>
    <lineage>
        <taxon>Bacteria</taxon>
        <taxon>Bacillati</taxon>
        <taxon>Bacillota</taxon>
        <taxon>Bacilli</taxon>
        <taxon>Lactobacillales</taxon>
        <taxon>Carnobacteriaceae</taxon>
        <taxon>Trichococcus</taxon>
    </lineage>
</organism>
<reference evidence="9 11" key="1">
    <citation type="submission" date="2016-02" db="EMBL/GenBank/DDBJ databases">
        <authorList>
            <person name="Wen L."/>
            <person name="He K."/>
            <person name="Yang H."/>
        </authorList>
    </citation>
    <scope>NUCLEOTIDE SEQUENCE [LARGE SCALE GENOMIC DNA]</scope>
    <source>
        <strain evidence="9">Trichococcus_R210</strain>
    </source>
</reference>
<dbReference type="EMBL" id="FJNB01000005">
    <property type="protein sequence ID" value="CZQ91424.1"/>
    <property type="molecule type" value="Genomic_DNA"/>
</dbReference>
<evidence type="ECO:0000256" key="5">
    <source>
        <dbReference type="ARBA" id="ARBA00022801"/>
    </source>
</evidence>
<feature type="region of interest" description="Disordered" evidence="8">
    <location>
        <begin position="30"/>
        <end position="60"/>
    </location>
</feature>
<keyword evidence="3" id="KW-0540">Nuclease</keyword>
<accession>A0A143YKF3</accession>
<proteinExistence type="inferred from homology"/>
<sequence>MDSRQLISMIMKDGWVLVNARGSHYQFRHPQKSGRVTVPHPKRDLPKGTVHSILKQAGLR</sequence>
<dbReference type="InterPro" id="IPR038570">
    <property type="entry name" value="HicA_sf"/>
</dbReference>
<evidence type="ECO:0000256" key="2">
    <source>
        <dbReference type="ARBA" id="ARBA00022649"/>
    </source>
</evidence>
<evidence type="ECO:0000313" key="9">
    <source>
        <dbReference type="EMBL" id="CZQ91424.1"/>
    </source>
</evidence>
<dbReference type="SUPFAM" id="SSF54786">
    <property type="entry name" value="YcfA/nrd intein domain"/>
    <property type="match status" value="1"/>
</dbReference>
<dbReference type="Pfam" id="PF07927">
    <property type="entry name" value="HicA_toxin"/>
    <property type="match status" value="1"/>
</dbReference>
<dbReference type="EMBL" id="FNYT01000003">
    <property type="protein sequence ID" value="SEI74894.1"/>
    <property type="molecule type" value="Genomic_DNA"/>
</dbReference>
<evidence type="ECO:0000256" key="8">
    <source>
        <dbReference type="SAM" id="MobiDB-lite"/>
    </source>
</evidence>
<dbReference type="Gene3D" id="3.30.920.30">
    <property type="entry name" value="Hypothetical protein"/>
    <property type="match status" value="1"/>
</dbReference>
<keyword evidence="2" id="KW-1277">Toxin-antitoxin system</keyword>
<evidence type="ECO:0000313" key="11">
    <source>
        <dbReference type="Proteomes" id="UP000076878"/>
    </source>
</evidence>
<dbReference type="Proteomes" id="UP000076878">
    <property type="component" value="Unassembled WGS sequence"/>
</dbReference>
<name>A0A143YKF3_9LACT</name>
<evidence type="ECO:0000256" key="4">
    <source>
        <dbReference type="ARBA" id="ARBA00022759"/>
    </source>
</evidence>
<dbReference type="AlphaFoldDB" id="A0A143YKF3"/>
<dbReference type="Proteomes" id="UP000199280">
    <property type="component" value="Unassembled WGS sequence"/>
</dbReference>
<dbReference type="RefSeq" id="WP_068622085.1">
    <property type="nucleotide sequence ID" value="NZ_FJNB01000005.1"/>
</dbReference>
<keyword evidence="7" id="KW-0346">Stress response</keyword>
<dbReference type="OrthoDB" id="9811409at2"/>
<evidence type="ECO:0000256" key="6">
    <source>
        <dbReference type="ARBA" id="ARBA00022884"/>
    </source>
</evidence>